<protein>
    <submittedName>
        <fullName evidence="2">Uncharacterized protein</fullName>
    </submittedName>
</protein>
<evidence type="ECO:0000313" key="2">
    <source>
        <dbReference type="EMBL" id="KAJ3570822.1"/>
    </source>
</evidence>
<keyword evidence="1" id="KW-0732">Signal</keyword>
<comment type="caution">
    <text evidence="2">The sequence shown here is derived from an EMBL/GenBank/DDBJ whole genome shotgun (WGS) entry which is preliminary data.</text>
</comment>
<evidence type="ECO:0000313" key="3">
    <source>
        <dbReference type="Proteomes" id="UP001148614"/>
    </source>
</evidence>
<dbReference type="Proteomes" id="UP001148614">
    <property type="component" value="Unassembled WGS sequence"/>
</dbReference>
<name>A0A9W8NDD8_9PEZI</name>
<sequence length="146" mass="15714">MPALTLMISLGSALLATASFLPSSLPPNPTINQPWTVTGFTESGPDGQEVATFRVTAPDDYVTGVRGLNVLCESVPYALEWDTECASDATFRLEASVSYQESYPRVLFKLNHVQIDANSVTIVTGEDFVLPADIFELTPESVSIGL</sequence>
<evidence type="ECO:0000256" key="1">
    <source>
        <dbReference type="SAM" id="SignalP"/>
    </source>
</evidence>
<feature type="signal peptide" evidence="1">
    <location>
        <begin position="1"/>
        <end position="18"/>
    </location>
</feature>
<organism evidence="2 3">
    <name type="scientific">Xylaria arbuscula</name>
    <dbReference type="NCBI Taxonomy" id="114810"/>
    <lineage>
        <taxon>Eukaryota</taxon>
        <taxon>Fungi</taxon>
        <taxon>Dikarya</taxon>
        <taxon>Ascomycota</taxon>
        <taxon>Pezizomycotina</taxon>
        <taxon>Sordariomycetes</taxon>
        <taxon>Xylariomycetidae</taxon>
        <taxon>Xylariales</taxon>
        <taxon>Xylariaceae</taxon>
        <taxon>Xylaria</taxon>
    </lineage>
</organism>
<feature type="chain" id="PRO_5040830693" evidence="1">
    <location>
        <begin position="19"/>
        <end position="146"/>
    </location>
</feature>
<dbReference type="VEuPathDB" id="FungiDB:F4678DRAFT_195051"/>
<keyword evidence="3" id="KW-1185">Reference proteome</keyword>
<gene>
    <name evidence="2" type="ORF">NPX13_g5599</name>
</gene>
<proteinExistence type="predicted"/>
<dbReference type="EMBL" id="JANPWZ010000897">
    <property type="protein sequence ID" value="KAJ3570822.1"/>
    <property type="molecule type" value="Genomic_DNA"/>
</dbReference>
<dbReference type="OrthoDB" id="4690351at2759"/>
<dbReference type="AlphaFoldDB" id="A0A9W8NDD8"/>
<reference evidence="2" key="1">
    <citation type="submission" date="2022-07" db="EMBL/GenBank/DDBJ databases">
        <title>Genome Sequence of Xylaria arbuscula.</title>
        <authorList>
            <person name="Buettner E."/>
        </authorList>
    </citation>
    <scope>NUCLEOTIDE SEQUENCE</scope>
    <source>
        <strain evidence="2">VT107</strain>
    </source>
</reference>
<accession>A0A9W8NDD8</accession>